<dbReference type="Proteomes" id="UP000005695">
    <property type="component" value="Unassembled WGS sequence"/>
</dbReference>
<reference evidence="1" key="2">
    <citation type="submission" date="2006-05" db="EMBL/GenBank/DDBJ databases">
        <title>Sequencing of the draft genome and assembly of Desulfuromonas acetoxidans DSM 684.</title>
        <authorList>
            <consortium name="US DOE Joint Genome Institute (JGI-PGF)"/>
            <person name="Copeland A."/>
            <person name="Lucas S."/>
            <person name="Lapidus A."/>
            <person name="Barry K."/>
            <person name="Detter J.C."/>
            <person name="Glavina del Rio T."/>
            <person name="Hammon N."/>
            <person name="Israni S."/>
            <person name="Dalin E."/>
            <person name="Tice H."/>
            <person name="Bruce D."/>
            <person name="Pitluck S."/>
            <person name="Richardson P."/>
        </authorList>
    </citation>
    <scope>NUCLEOTIDE SEQUENCE [LARGE SCALE GENOMIC DNA]</scope>
    <source>
        <strain evidence="1">DSM 684</strain>
    </source>
</reference>
<dbReference type="Gene3D" id="2.20.25.10">
    <property type="match status" value="1"/>
</dbReference>
<dbReference type="InterPro" id="IPR009367">
    <property type="entry name" value="Elm1-like"/>
</dbReference>
<dbReference type="OrthoDB" id="1865at2"/>
<dbReference type="Pfam" id="PF06258">
    <property type="entry name" value="Mito_fiss_Elm1"/>
    <property type="match status" value="1"/>
</dbReference>
<name>Q1K142_DESA6</name>
<dbReference type="AlphaFoldDB" id="Q1K142"/>
<dbReference type="RefSeq" id="WP_005999343.1">
    <property type="nucleotide sequence ID" value="NZ_AAEW02000006.1"/>
</dbReference>
<evidence type="ECO:0000313" key="1">
    <source>
        <dbReference type="EMBL" id="EAT16166.1"/>
    </source>
</evidence>
<accession>Q1K142</accession>
<evidence type="ECO:0000313" key="2">
    <source>
        <dbReference type="Proteomes" id="UP000005695"/>
    </source>
</evidence>
<dbReference type="SUPFAM" id="SSF158997">
    <property type="entry name" value="Trm112p-like"/>
    <property type="match status" value="1"/>
</dbReference>
<comment type="caution">
    <text evidence="1">The sequence shown here is derived from an EMBL/GenBank/DDBJ whole genome shotgun (WGS) entry which is preliminary data.</text>
</comment>
<keyword evidence="2" id="KW-1185">Reference proteome</keyword>
<gene>
    <name evidence="1" type="ORF">Dace_1630</name>
</gene>
<reference evidence="1" key="1">
    <citation type="submission" date="2006-05" db="EMBL/GenBank/DDBJ databases">
        <title>Annotation of the draft genome assembly of Desulfuromonas acetoxidans DSM 684.</title>
        <authorList>
            <consortium name="US DOE Joint Genome Institute (JGI-ORNL)"/>
            <person name="Larimer F."/>
            <person name="Land M."/>
            <person name="Hauser L."/>
        </authorList>
    </citation>
    <scope>NUCLEOTIDE SEQUENCE [LARGE SCALE GENOMIC DNA]</scope>
    <source>
        <strain evidence="1">DSM 684</strain>
    </source>
</reference>
<sequence length="367" mass="40983">MSLQPELLELLACPQCKQPVEMSGDEAVHCCSCHSRFPVRDGIPAMLVYRNDGKPNEATPHKSLLPGSGPLLILNDGKPGHVNQSLAFAKLLNRDYRLLDVGFKYRTSKGFSYVADRFGFYSPRFFMADIPTDHYDAVVSAGSETYYANRTLSRCLGCKSVAIMMPKSYRLDFDLIVAQQHDNPPAQANIVSVPINLSFSQPQGVVTPVTAERYIALIVGGDSAQQKLDVDLLRQQVEKIMPLFPEHKVWLTTSRRTPVAAEQMLRDYPFTDPIWYSENPVNPISDYLHGADYVFVTADSSSMISEAVSFGNACVEVLPLSVPMPTRGKFFRLLSRLETMDCLHVFDGSCRSCKKKVDLCFILNKPK</sequence>
<protein>
    <submittedName>
        <fullName evidence="1">Uncharacterized protein</fullName>
    </submittedName>
</protein>
<organism evidence="1 2">
    <name type="scientific">Desulfuromonas acetoxidans (strain DSM 684 / 11070)</name>
    <dbReference type="NCBI Taxonomy" id="281689"/>
    <lineage>
        <taxon>Bacteria</taxon>
        <taxon>Pseudomonadati</taxon>
        <taxon>Thermodesulfobacteriota</taxon>
        <taxon>Desulfuromonadia</taxon>
        <taxon>Desulfuromonadales</taxon>
        <taxon>Desulfuromonadaceae</taxon>
        <taxon>Desulfuromonas</taxon>
    </lineage>
</organism>
<dbReference type="EMBL" id="AAEW02000006">
    <property type="protein sequence ID" value="EAT16166.1"/>
    <property type="molecule type" value="Genomic_DNA"/>
</dbReference>
<proteinExistence type="predicted"/>
<dbReference type="InterPro" id="IPR005651">
    <property type="entry name" value="Trm112-like"/>
</dbReference>
<dbReference type="Pfam" id="PF03966">
    <property type="entry name" value="Trm112p"/>
    <property type="match status" value="1"/>
</dbReference>